<dbReference type="Pfam" id="PF02577">
    <property type="entry name" value="BFN_dom"/>
    <property type="match status" value="1"/>
</dbReference>
<gene>
    <name evidence="3" type="ORF">ST44_01835</name>
</gene>
<organism evidence="3 4">
    <name type="scientific">Prevotella pectinovora</name>
    <dbReference type="NCBI Taxonomy" id="1602169"/>
    <lineage>
        <taxon>Bacteria</taxon>
        <taxon>Pseudomonadati</taxon>
        <taxon>Bacteroidota</taxon>
        <taxon>Bacteroidia</taxon>
        <taxon>Bacteroidales</taxon>
        <taxon>Prevotellaceae</taxon>
        <taxon>Prevotella</taxon>
    </lineage>
</organism>
<sequence>MDKTRLIFDNATEIAGNKEIGILSLTDLDKTRQLSIVCERNVALEIDKRKSPEPVNDNLLPEVLVKLLTKNTNSIFEILITDIVDGQYKVYVFNADTLDYTPIRASDAVLLSMVADIPIFISETLMRQQSVEYTGKKTGVTVPINAISIPMLEESLKKAIDSENYEMASKLRDEINKRKKDS</sequence>
<proteinExistence type="predicted"/>
<dbReference type="AlphaFoldDB" id="A0A0D0HFL8"/>
<dbReference type="InterPro" id="IPR001943">
    <property type="entry name" value="UVR_dom"/>
</dbReference>
<dbReference type="GeneID" id="93483701"/>
<evidence type="ECO:0008006" key="5">
    <source>
        <dbReference type="Google" id="ProtNLM"/>
    </source>
</evidence>
<dbReference type="RefSeq" id="WP_022316575.1">
    <property type="nucleotide sequence ID" value="NZ_DAIPDX010000064.1"/>
</dbReference>
<evidence type="ECO:0000259" key="1">
    <source>
        <dbReference type="PROSITE" id="PS50151"/>
    </source>
</evidence>
<reference evidence="3 4" key="1">
    <citation type="submission" date="2015-01" db="EMBL/GenBank/DDBJ databases">
        <title>Comparative genomics of non-oral Prevotella species.</title>
        <authorList>
            <person name="Accetto T."/>
            <person name="Nograsek B."/>
            <person name="Avgustin G."/>
        </authorList>
    </citation>
    <scope>NUCLEOTIDE SEQUENCE [LARGE SCALE GENOMIC DNA]</scope>
    <source>
        <strain evidence="3 4">P5-119</strain>
    </source>
</reference>
<dbReference type="GO" id="GO:0004518">
    <property type="term" value="F:nuclease activity"/>
    <property type="evidence" value="ECO:0007669"/>
    <property type="project" value="InterPro"/>
</dbReference>
<dbReference type="InterPro" id="IPR003729">
    <property type="entry name" value="Bi_nuclease_dom"/>
</dbReference>
<comment type="caution">
    <text evidence="3">The sequence shown here is derived from an EMBL/GenBank/DDBJ whole genome shotgun (WGS) entry which is preliminary data.</text>
</comment>
<evidence type="ECO:0000313" key="4">
    <source>
        <dbReference type="Proteomes" id="UP000032046"/>
    </source>
</evidence>
<dbReference type="SUPFAM" id="SSF103256">
    <property type="entry name" value="Hypothetical protein TM0160"/>
    <property type="match status" value="1"/>
</dbReference>
<dbReference type="EMBL" id="JXQK01000018">
    <property type="protein sequence ID" value="KIP64673.1"/>
    <property type="molecule type" value="Genomic_DNA"/>
</dbReference>
<dbReference type="STRING" id="1602171.ST44_01835"/>
<dbReference type="PROSITE" id="PS50151">
    <property type="entry name" value="UVR"/>
    <property type="match status" value="1"/>
</dbReference>
<dbReference type="PROSITE" id="PS51658">
    <property type="entry name" value="BFN"/>
    <property type="match status" value="1"/>
</dbReference>
<dbReference type="OrthoDB" id="9788698at2"/>
<protein>
    <recommendedName>
        <fullName evidence="5">BFN domain-containing protein</fullName>
    </recommendedName>
</protein>
<evidence type="ECO:0000313" key="3">
    <source>
        <dbReference type="EMBL" id="KIP64673.1"/>
    </source>
</evidence>
<evidence type="ECO:0000259" key="2">
    <source>
        <dbReference type="PROSITE" id="PS51658"/>
    </source>
</evidence>
<keyword evidence="4" id="KW-1185">Reference proteome</keyword>
<feature type="domain" description="BFN" evidence="2">
    <location>
        <begin position="3"/>
        <end position="133"/>
    </location>
</feature>
<dbReference type="Gene3D" id="3.10.690.10">
    <property type="entry name" value="Bifunctional nuclease domain"/>
    <property type="match status" value="1"/>
</dbReference>
<feature type="domain" description="UVR" evidence="1">
    <location>
        <begin position="146"/>
        <end position="181"/>
    </location>
</feature>
<dbReference type="Proteomes" id="UP000032046">
    <property type="component" value="Unassembled WGS sequence"/>
</dbReference>
<dbReference type="Pfam" id="PF02151">
    <property type="entry name" value="UVR"/>
    <property type="match status" value="1"/>
</dbReference>
<accession>A0A0D0HFL8</accession>
<dbReference type="InterPro" id="IPR036104">
    <property type="entry name" value="BFN_sf"/>
</dbReference>
<name>A0A0D0HFL8_9BACT</name>